<evidence type="ECO:0000256" key="1">
    <source>
        <dbReference type="SAM" id="Phobius"/>
    </source>
</evidence>
<feature type="transmembrane region" description="Helical" evidence="1">
    <location>
        <begin position="57"/>
        <end position="82"/>
    </location>
</feature>
<feature type="transmembrane region" description="Helical" evidence="1">
    <location>
        <begin position="88"/>
        <end position="111"/>
    </location>
</feature>
<keyword evidence="1" id="KW-0812">Transmembrane</keyword>
<keyword evidence="3" id="KW-1185">Reference proteome</keyword>
<dbReference type="Proteomes" id="UP001320159">
    <property type="component" value="Unassembled WGS sequence"/>
</dbReference>
<dbReference type="AlphaFoldDB" id="A0AAP2REL3"/>
<comment type="caution">
    <text evidence="2">The sequence shown here is derived from an EMBL/GenBank/DDBJ whole genome shotgun (WGS) entry which is preliminary data.</text>
</comment>
<name>A0AAP2REL3_9EURY</name>
<evidence type="ECO:0008006" key="4">
    <source>
        <dbReference type="Google" id="ProtNLM"/>
    </source>
</evidence>
<protein>
    <recommendedName>
        <fullName evidence="4">Holin-X, holin superfamily III</fullName>
    </recommendedName>
</protein>
<dbReference type="RefSeq" id="WP_230741588.1">
    <property type="nucleotide sequence ID" value="NZ_PGCK01000005.1"/>
</dbReference>
<keyword evidence="1" id="KW-0472">Membrane</keyword>
<gene>
    <name evidence="2" type="ORF">CUJ83_07035</name>
</gene>
<accession>A0AAP2REL3</accession>
<reference evidence="2 3" key="1">
    <citation type="submission" date="2017-11" db="EMBL/GenBank/DDBJ databases">
        <title>Isolation and Characterization of Family Methanocellaceae Species from Potential Methane Hydrate Area Offshore Southwestern Taiwan.</title>
        <authorList>
            <person name="Zhang W.-L."/>
            <person name="Chen W.-C."/>
            <person name="Lai M.-C."/>
            <person name="Chen S.-C."/>
        </authorList>
    </citation>
    <scope>NUCLEOTIDE SEQUENCE [LARGE SCALE GENOMIC DNA]</scope>
    <source>
        <strain evidence="2 3">CWC-04</strain>
    </source>
</reference>
<evidence type="ECO:0000313" key="3">
    <source>
        <dbReference type="Proteomes" id="UP001320159"/>
    </source>
</evidence>
<sequence length="131" mass="14595">MHEEGAGHEELRSDRTGSVEEEFSNMVRFIDLYIRQKIDLYIQNYVLDPLDFIIKQVIYLSVLASLLVVGTLSLAIGLILFISTLIPLWAALIIAGVVSVILAGAIAYILFSRKLVMKTPKTSELTKVDDV</sequence>
<keyword evidence="1" id="KW-1133">Transmembrane helix</keyword>
<proteinExistence type="predicted"/>
<evidence type="ECO:0000313" key="2">
    <source>
        <dbReference type="EMBL" id="MCD1294752.1"/>
    </source>
</evidence>
<organism evidence="2 3">
    <name type="scientific">Methanooceanicella nereidis</name>
    <dbReference type="NCBI Taxonomy" id="2052831"/>
    <lineage>
        <taxon>Archaea</taxon>
        <taxon>Methanobacteriati</taxon>
        <taxon>Methanobacteriota</taxon>
        <taxon>Stenosarchaea group</taxon>
        <taxon>Methanomicrobia</taxon>
        <taxon>Methanocellales</taxon>
        <taxon>Methanocellaceae</taxon>
        <taxon>Methanooceanicella</taxon>
    </lineage>
</organism>
<dbReference type="EMBL" id="PGCK01000005">
    <property type="protein sequence ID" value="MCD1294752.1"/>
    <property type="molecule type" value="Genomic_DNA"/>
</dbReference>